<evidence type="ECO:0000256" key="3">
    <source>
        <dbReference type="ARBA" id="ARBA00022448"/>
    </source>
</evidence>
<dbReference type="GO" id="GO:0016020">
    <property type="term" value="C:membrane"/>
    <property type="evidence" value="ECO:0007669"/>
    <property type="project" value="UniProtKB-SubCell"/>
</dbReference>
<dbReference type="PANTHER" id="PTHR43840">
    <property type="entry name" value="MITOCHONDRIAL METAL TRANSPORTER 1-RELATED"/>
    <property type="match status" value="1"/>
</dbReference>
<dbReference type="AlphaFoldDB" id="Q13MD3"/>
<keyword evidence="3" id="KW-0813">Transport</keyword>
<dbReference type="PANTHER" id="PTHR43840:SF15">
    <property type="entry name" value="MITOCHONDRIAL METAL TRANSPORTER 1-RELATED"/>
    <property type="match status" value="1"/>
</dbReference>
<comment type="subcellular location">
    <subcellularLocation>
        <location evidence="1">Membrane</location>
        <topology evidence="1">Multi-pass membrane protein</topology>
    </subcellularLocation>
</comment>
<evidence type="ECO:0000256" key="1">
    <source>
        <dbReference type="ARBA" id="ARBA00004141"/>
    </source>
</evidence>
<evidence type="ECO:0000256" key="5">
    <source>
        <dbReference type="ARBA" id="ARBA00022989"/>
    </source>
</evidence>
<name>Q13MD3_PARXL</name>
<dbReference type="GO" id="GO:0008324">
    <property type="term" value="F:monoatomic cation transmembrane transporter activity"/>
    <property type="evidence" value="ECO:0007669"/>
    <property type="project" value="InterPro"/>
</dbReference>
<dbReference type="Gene3D" id="1.20.1510.10">
    <property type="entry name" value="Cation efflux protein transmembrane domain"/>
    <property type="match status" value="1"/>
</dbReference>
<evidence type="ECO:0000259" key="8">
    <source>
        <dbReference type="Pfam" id="PF01545"/>
    </source>
</evidence>
<dbReference type="EMBL" id="CP000271">
    <property type="protein sequence ID" value="ABE34756.1"/>
    <property type="molecule type" value="Genomic_DNA"/>
</dbReference>
<feature type="transmembrane region" description="Helical" evidence="7">
    <location>
        <begin position="149"/>
        <end position="168"/>
    </location>
</feature>
<dbReference type="InterPro" id="IPR027469">
    <property type="entry name" value="Cation_efflux_TMD_sf"/>
</dbReference>
<evidence type="ECO:0000313" key="9">
    <source>
        <dbReference type="EMBL" id="ABE34756.1"/>
    </source>
</evidence>
<accession>Q13MD3</accession>
<evidence type="ECO:0000256" key="2">
    <source>
        <dbReference type="ARBA" id="ARBA00008114"/>
    </source>
</evidence>
<comment type="similarity">
    <text evidence="2">Belongs to the cation diffusion facilitator (CDF) transporter (TC 2.A.4) family.</text>
</comment>
<sequence length="262" mass="26868">MLSSVCHVGRLICCQNSNRRRTVPSPCHSIPRATAAAIPSTAAALFKAASASALLNAFLSAMQIAIGLMADSDGLFADGVHTLSDLAADSVVLIVLYLTTRHRRAKPRMAGNSGDRGIEQALAALFIAAVLTITAVDMLWTSIAQTSTLSGGTALHIGALAISGFVMLAKEALFRYLRAEGARTGSAILLASAWHARVDAVSALVATLGLAGSLAGMPMLDHIAGAAIGLMIMRMGYTSGRSALKQLFAGAPGNTPAGQAAE</sequence>
<organism evidence="9 10">
    <name type="scientific">Paraburkholderia xenovorans (strain LB400)</name>
    <dbReference type="NCBI Taxonomy" id="266265"/>
    <lineage>
        <taxon>Bacteria</taxon>
        <taxon>Pseudomonadati</taxon>
        <taxon>Pseudomonadota</taxon>
        <taxon>Betaproteobacteria</taxon>
        <taxon>Burkholderiales</taxon>
        <taxon>Burkholderiaceae</taxon>
        <taxon>Paraburkholderia</taxon>
    </lineage>
</organism>
<protein>
    <submittedName>
        <fullName evidence="9">Heavy metal/H+ antiporter, CDF family</fullName>
    </submittedName>
</protein>
<keyword evidence="5 7" id="KW-1133">Transmembrane helix</keyword>
<evidence type="ECO:0000256" key="4">
    <source>
        <dbReference type="ARBA" id="ARBA00022692"/>
    </source>
</evidence>
<evidence type="ECO:0000256" key="7">
    <source>
        <dbReference type="SAM" id="Phobius"/>
    </source>
</evidence>
<proteinExistence type="inferred from homology"/>
<dbReference type="InterPro" id="IPR002524">
    <property type="entry name" value="Cation_efflux"/>
</dbReference>
<reference evidence="9 10" key="1">
    <citation type="journal article" date="2006" name="Proc. Natl. Acad. Sci. U.S.A.">
        <title>Burkholderia xenovorans LB400 harbors a multi-replicon, 9.73-Mbp genome shaped for versatility.</title>
        <authorList>
            <person name="Chain P.S."/>
            <person name="Denef V.J."/>
            <person name="Konstantinidis K.T."/>
            <person name="Vergez L.M."/>
            <person name="Agullo L."/>
            <person name="Reyes V.L."/>
            <person name="Hauser L."/>
            <person name="Cordova M."/>
            <person name="Gomez L."/>
            <person name="Gonzalez M."/>
            <person name="Land M."/>
            <person name="Lao V."/>
            <person name="Larimer F."/>
            <person name="LiPuma J.J."/>
            <person name="Mahenthiralingam E."/>
            <person name="Malfatti S.A."/>
            <person name="Marx C.J."/>
            <person name="Parnell J.J."/>
            <person name="Ramette A."/>
            <person name="Richardson P."/>
            <person name="Seeger M."/>
            <person name="Smith D."/>
            <person name="Spilker T."/>
            <person name="Sul W.J."/>
            <person name="Tsoi T.V."/>
            <person name="Ulrich L.E."/>
            <person name="Zhulin I.B."/>
            <person name="Tiedje J.M."/>
        </authorList>
    </citation>
    <scope>NUCLEOTIDE SEQUENCE [LARGE SCALE GENOMIC DNA]</scope>
    <source>
        <strain evidence="9 10">LB400</strain>
    </source>
</reference>
<feature type="transmembrane region" description="Helical" evidence="7">
    <location>
        <begin position="121"/>
        <end position="143"/>
    </location>
</feature>
<feature type="transmembrane region" description="Helical" evidence="7">
    <location>
        <begin position="53"/>
        <end position="70"/>
    </location>
</feature>
<keyword evidence="6 7" id="KW-0472">Membrane</keyword>
<keyword evidence="10" id="KW-1185">Reference proteome</keyword>
<dbReference type="NCBIfam" id="TIGR01297">
    <property type="entry name" value="CDF"/>
    <property type="match status" value="1"/>
</dbReference>
<evidence type="ECO:0000256" key="6">
    <source>
        <dbReference type="ARBA" id="ARBA00023136"/>
    </source>
</evidence>
<dbReference type="InterPro" id="IPR058533">
    <property type="entry name" value="Cation_efflux_TM"/>
</dbReference>
<dbReference type="SUPFAM" id="SSF161111">
    <property type="entry name" value="Cation efflux protein transmembrane domain-like"/>
    <property type="match status" value="1"/>
</dbReference>
<feature type="domain" description="Cation efflux protein transmembrane" evidence="8">
    <location>
        <begin position="51"/>
        <end position="247"/>
    </location>
</feature>
<dbReference type="eggNOG" id="COG0053">
    <property type="taxonomic scope" value="Bacteria"/>
</dbReference>
<keyword evidence="4 7" id="KW-0812">Transmembrane</keyword>
<evidence type="ECO:0000313" key="10">
    <source>
        <dbReference type="Proteomes" id="UP000001817"/>
    </source>
</evidence>
<feature type="transmembrane region" description="Helical" evidence="7">
    <location>
        <begin position="82"/>
        <end position="100"/>
    </location>
</feature>
<dbReference type="KEGG" id="bxe:Bxe_B1200"/>
<dbReference type="InterPro" id="IPR050291">
    <property type="entry name" value="CDF_Transporter"/>
</dbReference>
<gene>
    <name evidence="9" type="ORF">Bxe_B1200</name>
</gene>
<dbReference type="Pfam" id="PF01545">
    <property type="entry name" value="Cation_efflux"/>
    <property type="match status" value="1"/>
</dbReference>
<dbReference type="STRING" id="266265.Bxe_B1200"/>
<dbReference type="Proteomes" id="UP000001817">
    <property type="component" value="Chromosome 2"/>
</dbReference>